<dbReference type="NCBIfam" id="TIGR03296">
    <property type="entry name" value="M6dom_TIGR03296"/>
    <property type="match status" value="1"/>
</dbReference>
<evidence type="ECO:0000256" key="2">
    <source>
        <dbReference type="SAM" id="SignalP"/>
    </source>
</evidence>
<name>A0A075UWI7_9PSEU</name>
<evidence type="ECO:0000313" key="6">
    <source>
        <dbReference type="Proteomes" id="UP000028492"/>
    </source>
</evidence>
<dbReference type="eggNOG" id="COG4412">
    <property type="taxonomic scope" value="Bacteria"/>
</dbReference>
<dbReference type="EMBL" id="CP008953">
    <property type="protein sequence ID" value="AIG76766.1"/>
    <property type="molecule type" value="Genomic_DNA"/>
</dbReference>
<dbReference type="Proteomes" id="UP000028492">
    <property type="component" value="Chromosome"/>
</dbReference>
<evidence type="ECO:0000259" key="3">
    <source>
        <dbReference type="Pfam" id="PF05547"/>
    </source>
</evidence>
<accession>A0A075UWI7</accession>
<dbReference type="Pfam" id="PF20774">
    <property type="entry name" value="InhA-like_VEG"/>
    <property type="match status" value="1"/>
</dbReference>
<feature type="compositionally biased region" description="Basic and acidic residues" evidence="1">
    <location>
        <begin position="130"/>
        <end position="145"/>
    </location>
</feature>
<dbReference type="SUPFAM" id="SSF55486">
    <property type="entry name" value="Metalloproteases ('zincins'), catalytic domain"/>
    <property type="match status" value="1"/>
</dbReference>
<dbReference type="AlphaFoldDB" id="A0A075UWI7"/>
<dbReference type="InterPro" id="IPR048665">
    <property type="entry name" value="InhA-like_VEG"/>
</dbReference>
<keyword evidence="6" id="KW-1185">Reference proteome</keyword>
<evidence type="ECO:0000259" key="4">
    <source>
        <dbReference type="Pfam" id="PF20774"/>
    </source>
</evidence>
<dbReference type="Pfam" id="PF05547">
    <property type="entry name" value="Peptidase_M6"/>
    <property type="match status" value="1"/>
</dbReference>
<dbReference type="PANTHER" id="PTHR41775">
    <property type="entry name" value="SECRETED PROTEIN-RELATED"/>
    <property type="match status" value="1"/>
</dbReference>
<dbReference type="Gene3D" id="2.60.120.260">
    <property type="entry name" value="Galactose-binding domain-like"/>
    <property type="match status" value="1"/>
</dbReference>
<dbReference type="HOGENOM" id="CLU_010858_0_0_11"/>
<keyword evidence="5" id="KW-0645">Protease</keyword>
<keyword evidence="2" id="KW-0732">Signal</keyword>
<sequence length="776" mass="85112">MLRRLCAGLCAVVLVSGLTADIPAATAAPAVPVTAEPLGGDDLPGPGDVQRRKLRQQALAEVLKGKEVAERRGASTVAKTRRGGVDEYVELARESTDRIFVVLAEFGDQRHPSYPDVDTDPATPGPVRFDGPRRDQIPEPDRRVDNTTIWQPDYDRRHYQDLYFSTAPGADSVANYYRKQSSGRFSVEGMVTDWTTVPFNEARYGRSNGFPCAGVVCANAFDLVTDAANAWYEGQRAAGRTPEQIRAQLATFDVWDRDDFDRDGDFDEPDGYLDHFQIVHAGADQADGDRVHGEDAIYSHSAYAFANTTTGPQRNRRGGTQIGDSGIWVGNYTIQPENGGISVFCREFAHDLGLPDLYDTNGGANNVSWWSPMAQQRVSGPGEVIGTRINDLDAWSKLQLGWLDYEVVVAGRTRTLELGPHEYNSAKAQGVVVVLPDKQKTFHYGQPFAGLNQWWSTKGNNLSTTMTRPIDLTGKTTASLTLKARYDIQPDFDFLYTQVSTDGGVTWTSLDGIAGDAPLQRNFSGQPGLSGSSGGNWVDMTVPLDAVAGKKALVRFQYRTDGALARNGFFADEISIVADGAPLLTDGAENGANGWQLDGFRTAGATETRSFDNFYVASNRTYESYGRYLRTGPYNFGFPDKPAFVEHFPYQTGLVVSYWDTSEMDNNTSEHLGSGLILPIDAHPAPIYNIEGVPWRSRIAGYDMPFSLRKADSFTLHVNGKPSYIRGQNAVPLFDDTGTFLFPEQPNAGVLLPATGTTIRVLSQHGTSMRIRVDHK</sequence>
<dbReference type="GO" id="GO:0008237">
    <property type="term" value="F:metallopeptidase activity"/>
    <property type="evidence" value="ECO:0007669"/>
    <property type="project" value="UniProtKB-KW"/>
</dbReference>
<dbReference type="InterPro" id="IPR008757">
    <property type="entry name" value="Peptidase_M6-like_domain"/>
</dbReference>
<reference evidence="5 6" key="1">
    <citation type="journal article" date="2014" name="J. Biotechnol.">
        <title>Complete genome sequence of the actinobacterium Amycolatopsis japonica MG417-CF17(T) (=DSM 44213T) producing (S,S)-N,N'-ethylenediaminedisuccinic acid.</title>
        <authorList>
            <person name="Stegmann E."/>
            <person name="Albersmeier A."/>
            <person name="Spohn M."/>
            <person name="Gert H."/>
            <person name="Weber T."/>
            <person name="Wohlleben W."/>
            <person name="Kalinowski J."/>
            <person name="Ruckert C."/>
        </authorList>
    </citation>
    <scope>NUCLEOTIDE SEQUENCE [LARGE SCALE GENOMIC DNA]</scope>
    <source>
        <strain evidence="6">MG417-CF17 (DSM 44213)</strain>
    </source>
</reference>
<feature type="region of interest" description="Disordered" evidence="1">
    <location>
        <begin position="111"/>
        <end position="145"/>
    </location>
</feature>
<organism evidence="5 6">
    <name type="scientific">Amycolatopsis japonica</name>
    <dbReference type="NCBI Taxonomy" id="208439"/>
    <lineage>
        <taxon>Bacteria</taxon>
        <taxon>Bacillati</taxon>
        <taxon>Actinomycetota</taxon>
        <taxon>Actinomycetes</taxon>
        <taxon>Pseudonocardiales</taxon>
        <taxon>Pseudonocardiaceae</taxon>
        <taxon>Amycolatopsis</taxon>
        <taxon>Amycolatopsis japonica group</taxon>
    </lineage>
</organism>
<protein>
    <submittedName>
        <fullName evidence="5">M6 family metalloprotease domain-containing protein</fullName>
    </submittedName>
</protein>
<feature type="domain" description="Peptidase M6-like" evidence="3">
    <location>
        <begin position="88"/>
        <end position="397"/>
    </location>
</feature>
<keyword evidence="5" id="KW-0482">Metalloprotease</keyword>
<gene>
    <name evidence="5" type="ORF">AJAP_19520</name>
</gene>
<feature type="chain" id="PRO_5038640470" evidence="2">
    <location>
        <begin position="21"/>
        <end position="776"/>
    </location>
</feature>
<proteinExistence type="predicted"/>
<dbReference type="PANTHER" id="PTHR41775:SF1">
    <property type="entry name" value="PEPTIDASE M6-LIKE DOMAIN-CONTAINING PROTEIN"/>
    <property type="match status" value="1"/>
</dbReference>
<dbReference type="STRING" id="208439.AJAP_19520"/>
<dbReference type="KEGG" id="aja:AJAP_19520"/>
<keyword evidence="5" id="KW-0378">Hydrolase</keyword>
<dbReference type="Pfam" id="PF20773">
    <property type="entry name" value="InhA-like_MAM"/>
    <property type="match status" value="1"/>
</dbReference>
<feature type="signal peptide" evidence="2">
    <location>
        <begin position="1"/>
        <end position="20"/>
    </location>
</feature>
<evidence type="ECO:0000313" key="5">
    <source>
        <dbReference type="EMBL" id="AIG76766.1"/>
    </source>
</evidence>
<evidence type="ECO:0000256" key="1">
    <source>
        <dbReference type="SAM" id="MobiDB-lite"/>
    </source>
</evidence>
<dbReference type="GO" id="GO:0006508">
    <property type="term" value="P:proteolysis"/>
    <property type="evidence" value="ECO:0007669"/>
    <property type="project" value="UniProtKB-KW"/>
</dbReference>
<feature type="domain" description="Immune inhibitor A-like metallopeptidase VEG" evidence="4">
    <location>
        <begin position="610"/>
        <end position="765"/>
    </location>
</feature>